<reference evidence="1" key="1">
    <citation type="submission" date="2014-09" db="EMBL/GenBank/DDBJ databases">
        <authorList>
            <person name="Magalhaes I.L.F."/>
            <person name="Oliveira U."/>
            <person name="Santos F.R."/>
            <person name="Vidigal T.H.D.A."/>
            <person name="Brescovit A.D."/>
            <person name="Santos A.J."/>
        </authorList>
    </citation>
    <scope>NUCLEOTIDE SEQUENCE</scope>
    <source>
        <tissue evidence="1">Shoot tissue taken approximately 20 cm above the soil surface</tissue>
    </source>
</reference>
<proteinExistence type="predicted"/>
<organism evidence="1">
    <name type="scientific">Arundo donax</name>
    <name type="common">Giant reed</name>
    <name type="synonym">Donax arundinaceus</name>
    <dbReference type="NCBI Taxonomy" id="35708"/>
    <lineage>
        <taxon>Eukaryota</taxon>
        <taxon>Viridiplantae</taxon>
        <taxon>Streptophyta</taxon>
        <taxon>Embryophyta</taxon>
        <taxon>Tracheophyta</taxon>
        <taxon>Spermatophyta</taxon>
        <taxon>Magnoliopsida</taxon>
        <taxon>Liliopsida</taxon>
        <taxon>Poales</taxon>
        <taxon>Poaceae</taxon>
        <taxon>PACMAD clade</taxon>
        <taxon>Arundinoideae</taxon>
        <taxon>Arundineae</taxon>
        <taxon>Arundo</taxon>
    </lineage>
</organism>
<accession>A0A0A9AFL0</accession>
<sequence>MPFCIPKPQFPKIDRKMNHDHYTSL</sequence>
<evidence type="ECO:0000313" key="1">
    <source>
        <dbReference type="EMBL" id="JAD49941.1"/>
    </source>
</evidence>
<dbReference type="EMBL" id="GBRH01247954">
    <property type="protein sequence ID" value="JAD49941.1"/>
    <property type="molecule type" value="Transcribed_RNA"/>
</dbReference>
<protein>
    <submittedName>
        <fullName evidence="1">Uncharacterized protein</fullName>
    </submittedName>
</protein>
<reference evidence="1" key="2">
    <citation type="journal article" date="2015" name="Data Brief">
        <title>Shoot transcriptome of the giant reed, Arundo donax.</title>
        <authorList>
            <person name="Barrero R.A."/>
            <person name="Guerrero F.D."/>
            <person name="Moolhuijzen P."/>
            <person name="Goolsby J.A."/>
            <person name="Tidwell J."/>
            <person name="Bellgard S.E."/>
            <person name="Bellgard M.I."/>
        </authorList>
    </citation>
    <scope>NUCLEOTIDE SEQUENCE</scope>
    <source>
        <tissue evidence="1">Shoot tissue taken approximately 20 cm above the soil surface</tissue>
    </source>
</reference>
<name>A0A0A9AFL0_ARUDO</name>
<dbReference type="AlphaFoldDB" id="A0A0A9AFL0"/>